<feature type="coiled-coil region" evidence="1">
    <location>
        <begin position="420"/>
        <end position="447"/>
    </location>
</feature>
<evidence type="ECO:0000256" key="3">
    <source>
        <dbReference type="SAM" id="SignalP"/>
    </source>
</evidence>
<dbReference type="AlphaFoldDB" id="A0A1D3D0N1"/>
<dbReference type="VEuPathDB" id="ToxoDB:cyc_03818"/>
<evidence type="ECO:0000256" key="2">
    <source>
        <dbReference type="SAM" id="MobiDB-lite"/>
    </source>
</evidence>
<feature type="signal peptide" evidence="3">
    <location>
        <begin position="1"/>
        <end position="39"/>
    </location>
</feature>
<accession>A0A1D3D0N1</accession>
<proteinExistence type="predicted"/>
<feature type="chain" id="PRO_5008914054" description="Transmembrane protein" evidence="3">
    <location>
        <begin position="40"/>
        <end position="483"/>
    </location>
</feature>
<name>A0A1D3D0N1_9EIME</name>
<reference evidence="4 5" key="1">
    <citation type="journal article" date="2016" name="BMC Genomics">
        <title>Comparative genomics reveals Cyclospora cayetanensis possesses coccidia-like metabolism and invasion components but unique surface antigens.</title>
        <authorList>
            <person name="Liu S."/>
            <person name="Wang L."/>
            <person name="Zheng H."/>
            <person name="Xu Z."/>
            <person name="Roellig D.M."/>
            <person name="Li N."/>
            <person name="Frace M.A."/>
            <person name="Tang K."/>
            <person name="Arrowood M.J."/>
            <person name="Moss D.M."/>
            <person name="Zhang L."/>
            <person name="Feng Y."/>
            <person name="Xiao L."/>
        </authorList>
    </citation>
    <scope>NUCLEOTIDE SEQUENCE [LARGE SCALE GENOMIC DNA]</scope>
    <source>
        <strain evidence="4 5">CHN_HEN01</strain>
    </source>
</reference>
<organism evidence="4 5">
    <name type="scientific">Cyclospora cayetanensis</name>
    <dbReference type="NCBI Taxonomy" id="88456"/>
    <lineage>
        <taxon>Eukaryota</taxon>
        <taxon>Sar</taxon>
        <taxon>Alveolata</taxon>
        <taxon>Apicomplexa</taxon>
        <taxon>Conoidasida</taxon>
        <taxon>Coccidia</taxon>
        <taxon>Eucoccidiorida</taxon>
        <taxon>Eimeriorina</taxon>
        <taxon>Eimeriidae</taxon>
        <taxon>Cyclospora</taxon>
    </lineage>
</organism>
<gene>
    <name evidence="4" type="ORF">cyc_03818</name>
</gene>
<keyword evidence="1" id="KW-0175">Coiled coil</keyword>
<keyword evidence="5" id="KW-1185">Reference proteome</keyword>
<evidence type="ECO:0000313" key="4">
    <source>
        <dbReference type="EMBL" id="OEH76985.1"/>
    </source>
</evidence>
<protein>
    <recommendedName>
        <fullName evidence="6">Transmembrane protein</fullName>
    </recommendedName>
</protein>
<dbReference type="EMBL" id="JROU02001252">
    <property type="protein sequence ID" value="OEH76985.1"/>
    <property type="molecule type" value="Genomic_DNA"/>
</dbReference>
<sequence length="483" mass="52825">MASFSAAVPALRGTTPPPLKFLGLFLLFCISASVSVVSAAKSESGESKTPTPEIVLPASTPLSNVPIHLSTPVVHPPLTSGSTAVARMEFSGSIGMLEATTDLACAEAQAGFVLCCIPESMREMQTENSSTLSKTLERCKPREPPASASQEALGLYTAQMQLIAATAVAAADRLHSSFVSLLYATENNLFTPHFFEPIRGSTLEIALNALGAQGREGLDTEASGTEASDSETLEESTGNFLTRDRRIEEAELNLGALRIDHLVSTEVPSNSEDDKVKLVGFDYLITRLGERRLFKENPTKQPSDELPIPDALPEEVKQEGVPKHLVDRLALSVFFYDQMLIYVMDTTERLEKEIAGIGLEASAEDEEASVDALVRQGEALPFSGKTVPFPVRLFKVVLRRLARIQEDFVLGADIFESWGNVWTEESVKQYSKNLEELEKARAEVVLATKQAIYEDWKAVKNSLLPNAEEENWTDLFSILLFLL</sequence>
<comment type="caution">
    <text evidence="4">The sequence shown here is derived from an EMBL/GenBank/DDBJ whole genome shotgun (WGS) entry which is preliminary data.</text>
</comment>
<evidence type="ECO:0000256" key="1">
    <source>
        <dbReference type="SAM" id="Coils"/>
    </source>
</evidence>
<evidence type="ECO:0008006" key="6">
    <source>
        <dbReference type="Google" id="ProtNLM"/>
    </source>
</evidence>
<keyword evidence="3" id="KW-0732">Signal</keyword>
<dbReference type="Proteomes" id="UP000095192">
    <property type="component" value="Unassembled WGS sequence"/>
</dbReference>
<feature type="region of interest" description="Disordered" evidence="2">
    <location>
        <begin position="216"/>
        <end position="238"/>
    </location>
</feature>
<dbReference type="InParanoid" id="A0A1D3D0N1"/>
<evidence type="ECO:0000313" key="5">
    <source>
        <dbReference type="Proteomes" id="UP000095192"/>
    </source>
</evidence>